<name>A0A9D2AWP9_9FIRM</name>
<protein>
    <submittedName>
        <fullName evidence="2">VOC family protein</fullName>
    </submittedName>
</protein>
<dbReference type="InterPro" id="IPR004360">
    <property type="entry name" value="Glyas_Fos-R_dOase_dom"/>
</dbReference>
<reference evidence="2" key="2">
    <citation type="submission" date="2021-04" db="EMBL/GenBank/DDBJ databases">
        <authorList>
            <person name="Gilroy R."/>
        </authorList>
    </citation>
    <scope>NUCLEOTIDE SEQUENCE</scope>
    <source>
        <strain evidence="2">ChiGjej4B4-12881</strain>
    </source>
</reference>
<reference evidence="2" key="1">
    <citation type="journal article" date="2021" name="PeerJ">
        <title>Extensive microbial diversity within the chicken gut microbiome revealed by metagenomics and culture.</title>
        <authorList>
            <person name="Gilroy R."/>
            <person name="Ravi A."/>
            <person name="Getino M."/>
            <person name="Pursley I."/>
            <person name="Horton D.L."/>
            <person name="Alikhan N.F."/>
            <person name="Baker D."/>
            <person name="Gharbi K."/>
            <person name="Hall N."/>
            <person name="Watson M."/>
            <person name="Adriaenssens E.M."/>
            <person name="Foster-Nyarko E."/>
            <person name="Jarju S."/>
            <person name="Secka A."/>
            <person name="Antonio M."/>
            <person name="Oren A."/>
            <person name="Chaudhuri R.R."/>
            <person name="La Ragione R."/>
            <person name="Hildebrand F."/>
            <person name="Pallen M.J."/>
        </authorList>
    </citation>
    <scope>NUCLEOTIDE SEQUENCE</scope>
    <source>
        <strain evidence="2">ChiGjej4B4-12881</strain>
    </source>
</reference>
<organism evidence="2 3">
    <name type="scientific">Candidatus Lachnoclostridium stercoripullorum</name>
    <dbReference type="NCBI Taxonomy" id="2838635"/>
    <lineage>
        <taxon>Bacteria</taxon>
        <taxon>Bacillati</taxon>
        <taxon>Bacillota</taxon>
        <taxon>Clostridia</taxon>
        <taxon>Lachnospirales</taxon>
        <taxon>Lachnospiraceae</taxon>
    </lineage>
</organism>
<dbReference type="InterPro" id="IPR037523">
    <property type="entry name" value="VOC_core"/>
</dbReference>
<gene>
    <name evidence="2" type="ORF">IAA28_09380</name>
</gene>
<sequence>MAKIDHAAIRTAAYEDAQKFFEDVFDMHMWRETGEKPGRKCWFREGIQLCEAEKIDTSAENGYDHISIAVESVEETMEKIRSYPVKPINDHWFALPDGTRIELKLLRDWKVDG</sequence>
<dbReference type="Pfam" id="PF00903">
    <property type="entry name" value="Glyoxalase"/>
    <property type="match status" value="1"/>
</dbReference>
<dbReference type="InterPro" id="IPR029068">
    <property type="entry name" value="Glyas_Bleomycin-R_OHBP_Dase"/>
</dbReference>
<dbReference type="Proteomes" id="UP000886780">
    <property type="component" value="Unassembled WGS sequence"/>
</dbReference>
<comment type="caution">
    <text evidence="2">The sequence shown here is derived from an EMBL/GenBank/DDBJ whole genome shotgun (WGS) entry which is preliminary data.</text>
</comment>
<evidence type="ECO:0000313" key="2">
    <source>
        <dbReference type="EMBL" id="HIX53002.1"/>
    </source>
</evidence>
<dbReference type="AlphaFoldDB" id="A0A9D2AWP9"/>
<dbReference type="Gene3D" id="3.10.180.10">
    <property type="entry name" value="2,3-Dihydroxybiphenyl 1,2-Dioxygenase, domain 1"/>
    <property type="match status" value="1"/>
</dbReference>
<evidence type="ECO:0000313" key="3">
    <source>
        <dbReference type="Proteomes" id="UP000886780"/>
    </source>
</evidence>
<feature type="domain" description="VOC" evidence="1">
    <location>
        <begin position="3"/>
        <end position="113"/>
    </location>
</feature>
<dbReference type="CDD" id="cd06587">
    <property type="entry name" value="VOC"/>
    <property type="match status" value="1"/>
</dbReference>
<dbReference type="PROSITE" id="PS51819">
    <property type="entry name" value="VOC"/>
    <property type="match status" value="1"/>
</dbReference>
<dbReference type="EMBL" id="DXEU01000169">
    <property type="protein sequence ID" value="HIX53002.1"/>
    <property type="molecule type" value="Genomic_DNA"/>
</dbReference>
<accession>A0A9D2AWP9</accession>
<evidence type="ECO:0000259" key="1">
    <source>
        <dbReference type="PROSITE" id="PS51819"/>
    </source>
</evidence>
<proteinExistence type="predicted"/>
<dbReference type="SUPFAM" id="SSF54593">
    <property type="entry name" value="Glyoxalase/Bleomycin resistance protein/Dihydroxybiphenyl dioxygenase"/>
    <property type="match status" value="1"/>
</dbReference>